<dbReference type="RefSeq" id="XP_056584006.1">
    <property type="nucleotide sequence ID" value="XM_056719871.1"/>
</dbReference>
<name>A0A9W9STF0_9EURO</name>
<dbReference type="EMBL" id="JAPZBT010000001">
    <property type="protein sequence ID" value="KAJ5384230.1"/>
    <property type="molecule type" value="Genomic_DNA"/>
</dbReference>
<reference evidence="1" key="1">
    <citation type="submission" date="2022-12" db="EMBL/GenBank/DDBJ databases">
        <authorList>
            <person name="Petersen C."/>
        </authorList>
    </citation>
    <scope>NUCLEOTIDE SEQUENCE</scope>
    <source>
        <strain evidence="1">IBT 3081</strain>
    </source>
</reference>
<gene>
    <name evidence="1" type="ORF">N7517_002141</name>
</gene>
<dbReference type="GO" id="GO:0008237">
    <property type="term" value="F:metallopeptidase activity"/>
    <property type="evidence" value="ECO:0007669"/>
    <property type="project" value="InterPro"/>
</dbReference>
<proteinExistence type="predicted"/>
<evidence type="ECO:0000313" key="2">
    <source>
        <dbReference type="Proteomes" id="UP001147752"/>
    </source>
</evidence>
<comment type="caution">
    <text evidence="1">The sequence shown here is derived from an EMBL/GenBank/DDBJ whole genome shotgun (WGS) entry which is preliminary data.</text>
</comment>
<dbReference type="GeneID" id="81459054"/>
<dbReference type="OrthoDB" id="4359058at2759"/>
<keyword evidence="2" id="KW-1185">Reference proteome</keyword>
<reference evidence="1" key="2">
    <citation type="journal article" date="2023" name="IMA Fungus">
        <title>Comparative genomic study of the Penicillium genus elucidates a diverse pangenome and 15 lateral gene transfer events.</title>
        <authorList>
            <person name="Petersen C."/>
            <person name="Sorensen T."/>
            <person name="Nielsen M.R."/>
            <person name="Sondergaard T.E."/>
            <person name="Sorensen J.L."/>
            <person name="Fitzpatrick D.A."/>
            <person name="Frisvad J.C."/>
            <person name="Nielsen K.L."/>
        </authorList>
    </citation>
    <scope>NUCLEOTIDE SEQUENCE</scope>
    <source>
        <strain evidence="1">IBT 3081</strain>
    </source>
</reference>
<dbReference type="Gene3D" id="3.40.390.10">
    <property type="entry name" value="Collagenase (Catalytic Domain)"/>
    <property type="match status" value="1"/>
</dbReference>
<dbReference type="Proteomes" id="UP001147752">
    <property type="component" value="Unassembled WGS sequence"/>
</dbReference>
<organism evidence="1 2">
    <name type="scientific">Penicillium concentricum</name>
    <dbReference type="NCBI Taxonomy" id="293559"/>
    <lineage>
        <taxon>Eukaryota</taxon>
        <taxon>Fungi</taxon>
        <taxon>Dikarya</taxon>
        <taxon>Ascomycota</taxon>
        <taxon>Pezizomycotina</taxon>
        <taxon>Eurotiomycetes</taxon>
        <taxon>Eurotiomycetidae</taxon>
        <taxon>Eurotiales</taxon>
        <taxon>Aspergillaceae</taxon>
        <taxon>Penicillium</taxon>
    </lineage>
</organism>
<sequence>MDVEDLAKVVETTVSTTKKKFGHGRHRIELGLFLQLATQMTLDMINNNMNNNNPTLHPQQRRMIDLFMVLYGTFKWNDVAAKTRVRDRAIRVNQMAAIFASGLIQNTAIWNFICDESEWVLDPNVPSHIKKEYWMINALPAGPRSQKNSTSLCTIPKGFAAGYGGGQAEAVTLTAAHTPGQPSWMAFCAGVWSVLQFQTKVWFQPAKKAAVVQNGDFLYHMIHNTPERLLAHEFTHGHTQFGAYRATDIAYGWGEIVALAIKDNAQTDATQSLAVINADTFTYWINGVYLEMCNFRSGRCEDPDQAAKTP</sequence>
<accession>A0A9W9STF0</accession>
<evidence type="ECO:0000313" key="1">
    <source>
        <dbReference type="EMBL" id="KAJ5384230.1"/>
    </source>
</evidence>
<dbReference type="InterPro" id="IPR024079">
    <property type="entry name" value="MetalloPept_cat_dom_sf"/>
</dbReference>
<dbReference type="AlphaFoldDB" id="A0A9W9STF0"/>
<protein>
    <submittedName>
        <fullName evidence="1">Transcriptional regulator family: Fungal Specific TF</fullName>
    </submittedName>
</protein>